<dbReference type="AlphaFoldDB" id="A0AAV9Z3C3"/>
<comment type="caution">
    <text evidence="1">The sequence shown here is derived from an EMBL/GenBank/DDBJ whole genome shotgun (WGS) entry which is preliminary data.</text>
</comment>
<evidence type="ECO:0000313" key="1">
    <source>
        <dbReference type="EMBL" id="KAK6969554.1"/>
    </source>
</evidence>
<evidence type="ECO:0000313" key="2">
    <source>
        <dbReference type="Proteomes" id="UP001362999"/>
    </source>
</evidence>
<gene>
    <name evidence="1" type="ORF">R3P38DRAFT_752631</name>
</gene>
<organism evidence="1 2">
    <name type="scientific">Favolaschia claudopus</name>
    <dbReference type="NCBI Taxonomy" id="2862362"/>
    <lineage>
        <taxon>Eukaryota</taxon>
        <taxon>Fungi</taxon>
        <taxon>Dikarya</taxon>
        <taxon>Basidiomycota</taxon>
        <taxon>Agaricomycotina</taxon>
        <taxon>Agaricomycetes</taxon>
        <taxon>Agaricomycetidae</taxon>
        <taxon>Agaricales</taxon>
        <taxon>Marasmiineae</taxon>
        <taxon>Mycenaceae</taxon>
        <taxon>Favolaschia</taxon>
    </lineage>
</organism>
<sequence>MKFEDTSTRAQISTISLSRPILITLAVPCHPRYTLEPQNDTDSPAPPCAAGCTGNHGRMPLQFLNSQWTLKGRPKLKPPSLQSQAPCCLGVAFNSLRKDGPPLQHIISDQTRSQFNQTNCVDIVTVRLSSYGPCPHWRFDMFQRKTVKETTVSCHFLGHCLPRVASGFKLEHAFKHFPQIILRQSSTTQQPRRATSEVSPKWTEVASELSFPTKRLSTLASRLCGGI</sequence>
<dbReference type="EMBL" id="JAWWNJ010000220">
    <property type="protein sequence ID" value="KAK6969554.1"/>
    <property type="molecule type" value="Genomic_DNA"/>
</dbReference>
<protein>
    <submittedName>
        <fullName evidence="1">Uncharacterized protein</fullName>
    </submittedName>
</protein>
<reference evidence="1 2" key="1">
    <citation type="journal article" date="2024" name="J Genomics">
        <title>Draft genome sequencing and assembly of Favolaschia claudopus CIRM-BRFM 2984 isolated from oak limbs.</title>
        <authorList>
            <person name="Navarro D."/>
            <person name="Drula E."/>
            <person name="Chaduli D."/>
            <person name="Cazenave R."/>
            <person name="Ahrendt S."/>
            <person name="Wang J."/>
            <person name="Lipzen A."/>
            <person name="Daum C."/>
            <person name="Barry K."/>
            <person name="Grigoriev I.V."/>
            <person name="Favel A."/>
            <person name="Rosso M.N."/>
            <person name="Martin F."/>
        </authorList>
    </citation>
    <scope>NUCLEOTIDE SEQUENCE [LARGE SCALE GENOMIC DNA]</scope>
    <source>
        <strain evidence="1 2">CIRM-BRFM 2984</strain>
    </source>
</reference>
<name>A0AAV9Z3C3_9AGAR</name>
<accession>A0AAV9Z3C3</accession>
<keyword evidence="2" id="KW-1185">Reference proteome</keyword>
<dbReference type="Proteomes" id="UP001362999">
    <property type="component" value="Unassembled WGS sequence"/>
</dbReference>
<proteinExistence type="predicted"/>